<evidence type="ECO:0000256" key="1">
    <source>
        <dbReference type="ARBA" id="ARBA00004651"/>
    </source>
</evidence>
<dbReference type="CDD" id="cd17503">
    <property type="entry name" value="MFS_LmrB_MDR_like"/>
    <property type="match status" value="1"/>
</dbReference>
<keyword evidence="7" id="KW-0472">Membrane</keyword>
<dbReference type="RefSeq" id="WP_145770572.1">
    <property type="nucleotide sequence ID" value="NZ_LR778301.1"/>
</dbReference>
<feature type="domain" description="Major facilitator superfamily (MFS) profile" evidence="8">
    <location>
        <begin position="19"/>
        <end position="504"/>
    </location>
</feature>
<reference evidence="9 10" key="1">
    <citation type="submission" date="2020-03" db="EMBL/GenBank/DDBJ databases">
        <authorList>
            <consortium name="Genoscope - CEA"/>
            <person name="William W."/>
        </authorList>
    </citation>
    <scope>NUCLEOTIDE SEQUENCE [LARGE SCALE GENOMIC DNA]</scope>
    <source>
        <strain evidence="10">DSM 16959</strain>
    </source>
</reference>
<keyword evidence="10" id="KW-1185">Reference proteome</keyword>
<name>A0A6S6XP65_9PROT</name>
<evidence type="ECO:0000256" key="6">
    <source>
        <dbReference type="ARBA" id="ARBA00022989"/>
    </source>
</evidence>
<evidence type="ECO:0000256" key="7">
    <source>
        <dbReference type="ARBA" id="ARBA00023136"/>
    </source>
</evidence>
<dbReference type="AlphaFoldDB" id="A0A6S6XP65"/>
<evidence type="ECO:0000256" key="5">
    <source>
        <dbReference type="ARBA" id="ARBA00022692"/>
    </source>
</evidence>
<dbReference type="PROSITE" id="PS50850">
    <property type="entry name" value="MFS"/>
    <property type="match status" value="1"/>
</dbReference>
<dbReference type="InterPro" id="IPR036259">
    <property type="entry name" value="MFS_trans_sf"/>
</dbReference>
<dbReference type="Gene3D" id="1.20.1250.20">
    <property type="entry name" value="MFS general substrate transporter like domains"/>
    <property type="match status" value="1"/>
</dbReference>
<keyword evidence="3" id="KW-0813">Transport</keyword>
<dbReference type="SUPFAM" id="SSF103473">
    <property type="entry name" value="MFS general substrate transporter"/>
    <property type="match status" value="1"/>
</dbReference>
<dbReference type="PANTHER" id="PTHR42718:SF9">
    <property type="entry name" value="MAJOR FACILITATOR SUPERFAMILY MULTIDRUG TRANSPORTER MFSC"/>
    <property type="match status" value="1"/>
</dbReference>
<dbReference type="InterPro" id="IPR011701">
    <property type="entry name" value="MFS"/>
</dbReference>
<keyword evidence="5" id="KW-0812">Transmembrane</keyword>
<dbReference type="EMBL" id="LR778301">
    <property type="protein sequence ID" value="CAB1367646.1"/>
    <property type="molecule type" value="Genomic_DNA"/>
</dbReference>
<evidence type="ECO:0000256" key="3">
    <source>
        <dbReference type="ARBA" id="ARBA00022448"/>
    </source>
</evidence>
<dbReference type="PANTHER" id="PTHR42718">
    <property type="entry name" value="MAJOR FACILITATOR SUPERFAMILY MULTIDRUG TRANSPORTER MFSC"/>
    <property type="match status" value="1"/>
</dbReference>
<dbReference type="GO" id="GO:0022857">
    <property type="term" value="F:transmembrane transporter activity"/>
    <property type="evidence" value="ECO:0007669"/>
    <property type="project" value="InterPro"/>
</dbReference>
<dbReference type="Pfam" id="PF07690">
    <property type="entry name" value="MFS_1"/>
    <property type="match status" value="1"/>
</dbReference>
<accession>A0A6S6XP65</accession>
<evidence type="ECO:0000256" key="4">
    <source>
        <dbReference type="ARBA" id="ARBA00022475"/>
    </source>
</evidence>
<evidence type="ECO:0000313" key="10">
    <source>
        <dbReference type="Proteomes" id="UP000515733"/>
    </source>
</evidence>
<proteinExistence type="inferred from homology"/>
<comment type="subcellular location">
    <subcellularLocation>
        <location evidence="1">Cell membrane</location>
        <topology evidence="1">Multi-pass membrane protein</topology>
    </subcellularLocation>
</comment>
<dbReference type="Proteomes" id="UP000515733">
    <property type="component" value="Chromosome"/>
</dbReference>
<dbReference type="Gene3D" id="1.20.1720.10">
    <property type="entry name" value="Multidrug resistance protein D"/>
    <property type="match status" value="1"/>
</dbReference>
<comment type="similarity">
    <text evidence="2">Belongs to the major facilitator superfamily. EmrB family.</text>
</comment>
<protein>
    <submittedName>
        <fullName evidence="9">Multidrug efflux system protein</fullName>
    </submittedName>
</protein>
<dbReference type="KEGG" id="doe:DENOEST_0481"/>
<dbReference type="InterPro" id="IPR004638">
    <property type="entry name" value="EmrB-like"/>
</dbReference>
<keyword evidence="4" id="KW-1003">Cell membrane</keyword>
<organism evidence="9 10">
    <name type="scientific">Denitratisoma oestradiolicum</name>
    <dbReference type="NCBI Taxonomy" id="311182"/>
    <lineage>
        <taxon>Bacteria</taxon>
        <taxon>Pseudomonadati</taxon>
        <taxon>Pseudomonadota</taxon>
        <taxon>Betaproteobacteria</taxon>
        <taxon>Nitrosomonadales</taxon>
        <taxon>Sterolibacteriaceae</taxon>
        <taxon>Denitratisoma</taxon>
    </lineage>
</organism>
<keyword evidence="6" id="KW-1133">Transmembrane helix</keyword>
<sequence length="517" mass="55787">MSESQLHFPPLPAGERLLATVAVSLAIFMYGLDLAVTNVSIPAIAGDLGSSISQGTWAITAYAVGNAIVIPLTGWLTARVGQVRLFIASVLLFTLASALCGLSQSLEMLVFFRCIQGIVSGPMNPLAMALLMQAYPPQKAAMAMGATMMTGMLSPALGPIMGGWITDNFSWPWIFYVNIPVGIFSAWVSWRLFQHRETPKVKQPVDYVGLGLLVTWVGALQIMLDLGREHAWFESSLVIALAVLALTGFAFFVVWEWYEPHPMVDLKLFTRPHFSIAVALIGIANIPYFGNVVLTPLWLQNTLGYTATLSGSVVMVGGIAMFMIQPLVARWVPQLGFRQLAAIGLCFMVLSAYMRAGFTPGVSHGDLLLPQLLYGIGTSAMFMPLVLLAVHGLPQWQLAGATGLNSCVRTLTTGFGTSIATTLWDQRTIHHHAQLTSHITLYDSVPMQATSGLGNTVGGEAALNIVERLINTQAQTLAVNDFNIFSIAMFLVCLGFLWLVKPGKAEPAGTAVHALDH</sequence>
<evidence type="ECO:0000259" key="8">
    <source>
        <dbReference type="PROSITE" id="PS50850"/>
    </source>
</evidence>
<evidence type="ECO:0000256" key="2">
    <source>
        <dbReference type="ARBA" id="ARBA00008537"/>
    </source>
</evidence>
<dbReference type="GO" id="GO:0005886">
    <property type="term" value="C:plasma membrane"/>
    <property type="evidence" value="ECO:0007669"/>
    <property type="project" value="UniProtKB-SubCell"/>
</dbReference>
<gene>
    <name evidence="9" type="primary">emrB</name>
    <name evidence="9" type="ORF">DENOEST_0481</name>
</gene>
<dbReference type="OrthoDB" id="9807274at2"/>
<evidence type="ECO:0000313" key="9">
    <source>
        <dbReference type="EMBL" id="CAB1367646.1"/>
    </source>
</evidence>
<dbReference type="InterPro" id="IPR020846">
    <property type="entry name" value="MFS_dom"/>
</dbReference>
<dbReference type="NCBIfam" id="TIGR00711">
    <property type="entry name" value="efflux_EmrB"/>
    <property type="match status" value="1"/>
</dbReference>